<evidence type="ECO:0000256" key="2">
    <source>
        <dbReference type="ARBA" id="ARBA00022692"/>
    </source>
</evidence>
<accession>A0ABY4WLN5</accession>
<dbReference type="EC" id="3.4.21.89" evidence="5"/>
<dbReference type="PANTHER" id="PTHR10806">
    <property type="entry name" value="SIGNAL PEPTIDASE COMPLEX CATALYTIC SUBUNIT SEC11"/>
    <property type="match status" value="1"/>
</dbReference>
<evidence type="ECO:0000256" key="3">
    <source>
        <dbReference type="ARBA" id="ARBA00022989"/>
    </source>
</evidence>
<dbReference type="RefSeq" id="WP_251873413.1">
    <property type="nucleotide sequence ID" value="NZ_CP098755.1"/>
</dbReference>
<protein>
    <recommendedName>
        <fullName evidence="5">Signal peptidase I</fullName>
        <ecNumber evidence="5">3.4.21.89</ecNumber>
    </recommendedName>
</protein>
<keyword evidence="4 6" id="KW-0472">Membrane</keyword>
<comment type="subcellular location">
    <subcellularLocation>
        <location evidence="1">Membrane</location>
    </subcellularLocation>
</comment>
<evidence type="ECO:0000256" key="4">
    <source>
        <dbReference type="ARBA" id="ARBA00023136"/>
    </source>
</evidence>
<evidence type="ECO:0000313" key="8">
    <source>
        <dbReference type="Proteomes" id="UP001056500"/>
    </source>
</evidence>
<dbReference type="GO" id="GO:0009003">
    <property type="term" value="F:signal peptidase activity"/>
    <property type="evidence" value="ECO:0007669"/>
    <property type="project" value="UniProtKB-EC"/>
</dbReference>
<dbReference type="Proteomes" id="UP001056500">
    <property type="component" value="Chromosome"/>
</dbReference>
<keyword evidence="7" id="KW-0378">Hydrolase</keyword>
<name>A0ABY4WLN5_9BACL</name>
<dbReference type="CDD" id="cd06530">
    <property type="entry name" value="S26_SPase_I"/>
    <property type="match status" value="1"/>
</dbReference>
<dbReference type="InterPro" id="IPR036286">
    <property type="entry name" value="LexA/Signal_pep-like_sf"/>
</dbReference>
<organism evidence="7 8">
    <name type="scientific">Brevibacillus ruminantium</name>
    <dbReference type="NCBI Taxonomy" id="2950604"/>
    <lineage>
        <taxon>Bacteria</taxon>
        <taxon>Bacillati</taxon>
        <taxon>Bacillota</taxon>
        <taxon>Bacilli</taxon>
        <taxon>Bacillales</taxon>
        <taxon>Paenibacillaceae</taxon>
        <taxon>Brevibacillus</taxon>
    </lineage>
</organism>
<evidence type="ECO:0000313" key="7">
    <source>
        <dbReference type="EMBL" id="USG66289.1"/>
    </source>
</evidence>
<gene>
    <name evidence="7" type="ORF">NDK47_02855</name>
</gene>
<keyword evidence="8" id="KW-1185">Reference proteome</keyword>
<reference evidence="7" key="1">
    <citation type="submission" date="2022-06" db="EMBL/GenBank/DDBJ databases">
        <title>Genome sequencing of Brevibacillus sp. BB3-R1.</title>
        <authorList>
            <person name="Heo J."/>
            <person name="Lee D."/>
            <person name="Won M."/>
            <person name="Han B.-H."/>
            <person name="Hong S.-B."/>
            <person name="Kwon S.-W."/>
        </authorList>
    </citation>
    <scope>NUCLEOTIDE SEQUENCE</scope>
    <source>
        <strain evidence="7">BB3-R1</strain>
    </source>
</reference>
<dbReference type="InterPro" id="IPR001733">
    <property type="entry name" value="Peptidase_S26B"/>
</dbReference>
<feature type="transmembrane region" description="Helical" evidence="6">
    <location>
        <begin position="145"/>
        <end position="161"/>
    </location>
</feature>
<keyword evidence="3 6" id="KW-1133">Transmembrane helix</keyword>
<dbReference type="InterPro" id="IPR019533">
    <property type="entry name" value="Peptidase_S26"/>
</dbReference>
<dbReference type="NCBIfam" id="TIGR02228">
    <property type="entry name" value="sigpep_I_arch"/>
    <property type="match status" value="1"/>
</dbReference>
<evidence type="ECO:0000256" key="1">
    <source>
        <dbReference type="ARBA" id="ARBA00004370"/>
    </source>
</evidence>
<sequence>MASRVTKRICIVLLGLFVFINLFLYITSHLNDDRMPGVGGWRVLSVITGSMSPAIEAGDMVIVRAYGKEEPLVGDIVTYWQEKHSQSLTTHRIVQRLENGYLQTKGDANQDLDGGWTDPERLVGKVVARIPYAAAVQEGLQKPPVFLSVLALFIIVLMYSHRRERSGPAQIQS</sequence>
<feature type="transmembrane region" description="Helical" evidence="6">
    <location>
        <begin position="9"/>
        <end position="26"/>
    </location>
</feature>
<evidence type="ECO:0000256" key="6">
    <source>
        <dbReference type="SAM" id="Phobius"/>
    </source>
</evidence>
<keyword evidence="2 6" id="KW-0812">Transmembrane</keyword>
<evidence type="ECO:0000256" key="5">
    <source>
        <dbReference type="NCBIfam" id="TIGR02228"/>
    </source>
</evidence>
<proteinExistence type="predicted"/>
<dbReference type="PANTHER" id="PTHR10806:SF6">
    <property type="entry name" value="SIGNAL PEPTIDASE COMPLEX CATALYTIC SUBUNIT SEC11"/>
    <property type="match status" value="1"/>
</dbReference>
<dbReference type="SUPFAM" id="SSF51306">
    <property type="entry name" value="LexA/Signal peptidase"/>
    <property type="match status" value="1"/>
</dbReference>
<dbReference type="EMBL" id="CP098755">
    <property type="protein sequence ID" value="USG66289.1"/>
    <property type="molecule type" value="Genomic_DNA"/>
</dbReference>